<keyword evidence="2" id="KW-0812">Transmembrane</keyword>
<accession>A0A2R7Y2P6</accession>
<organism evidence="4 6">
    <name type="scientific">Zestosphaera tikiterensis</name>
    <dbReference type="NCBI Taxonomy" id="1973259"/>
    <lineage>
        <taxon>Archaea</taxon>
        <taxon>Thermoproteota</taxon>
        <taxon>Thermoprotei</taxon>
        <taxon>Desulfurococcales</taxon>
        <taxon>Desulfurococcaceae</taxon>
        <taxon>Zestosphaera</taxon>
    </lineage>
</organism>
<dbReference type="Proteomes" id="UP000244093">
    <property type="component" value="Unassembled WGS sequence"/>
</dbReference>
<feature type="transmembrane region" description="Helical" evidence="2">
    <location>
        <begin position="30"/>
        <end position="58"/>
    </location>
</feature>
<protein>
    <recommendedName>
        <fullName evidence="3">YdbS-like PH domain-containing protein</fullName>
    </recommendedName>
</protein>
<reference evidence="4 6" key="2">
    <citation type="journal article" date="2018" name="Syst. Appl. Microbiol.">
        <title>A new symbiotic nanoarchaeote (Candidatus Nanoclepta minutus) and its host (Zestosphaera tikiterensis gen. nov., sp. nov.) from a New Zealand hot spring.</title>
        <authorList>
            <person name="St John E."/>
            <person name="Liu Y."/>
            <person name="Podar M."/>
            <person name="Stott M.B."/>
            <person name="Meneghin J."/>
            <person name="Chen Z."/>
            <person name="Lagutin K."/>
            <person name="Mitchell K."/>
            <person name="Reysenbach A.L."/>
        </authorList>
    </citation>
    <scope>NUCLEOTIDE SEQUENCE [LARGE SCALE GENOMIC DNA]</scope>
    <source>
        <strain evidence="4">NZ3</strain>
    </source>
</reference>
<gene>
    <name evidence="4" type="ORF">B7O98_08685</name>
    <name evidence="5" type="ORF">B7O98_08855</name>
</gene>
<comment type="caution">
    <text evidence="4">The sequence shown here is derived from an EMBL/GenBank/DDBJ whole genome shotgun (WGS) entry which is preliminary data.</text>
</comment>
<dbReference type="PANTHER" id="PTHR37938:SF1">
    <property type="entry name" value="BLL0215 PROTEIN"/>
    <property type="match status" value="1"/>
</dbReference>
<evidence type="ECO:0000313" key="4">
    <source>
        <dbReference type="EMBL" id="PUA31689.1"/>
    </source>
</evidence>
<dbReference type="EMBL" id="NBVN01000007">
    <property type="protein sequence ID" value="PUA31722.1"/>
    <property type="molecule type" value="Genomic_DNA"/>
</dbReference>
<dbReference type="PANTHER" id="PTHR37938">
    <property type="entry name" value="BLL0215 PROTEIN"/>
    <property type="match status" value="1"/>
</dbReference>
<keyword evidence="2" id="KW-1133">Transmembrane helix</keyword>
<proteinExistence type="predicted"/>
<feature type="coiled-coil region" evidence="1">
    <location>
        <begin position="137"/>
        <end position="164"/>
    </location>
</feature>
<evidence type="ECO:0000256" key="2">
    <source>
        <dbReference type="SAM" id="Phobius"/>
    </source>
</evidence>
<feature type="domain" description="YdbS-like PH" evidence="3">
    <location>
        <begin position="58"/>
        <end position="133"/>
    </location>
</feature>
<dbReference type="Pfam" id="PF03703">
    <property type="entry name" value="bPH_2"/>
    <property type="match status" value="1"/>
</dbReference>
<dbReference type="EMBL" id="NBVN01000007">
    <property type="protein sequence ID" value="PUA31689.1"/>
    <property type="molecule type" value="Genomic_DNA"/>
</dbReference>
<evidence type="ECO:0000313" key="6">
    <source>
        <dbReference type="Proteomes" id="UP000244093"/>
    </source>
</evidence>
<evidence type="ECO:0000313" key="5">
    <source>
        <dbReference type="EMBL" id="PUA31722.1"/>
    </source>
</evidence>
<reference evidence="4" key="1">
    <citation type="submission" date="2017-04" db="EMBL/GenBank/DDBJ databases">
        <authorList>
            <person name="Afonso C.L."/>
            <person name="Miller P.J."/>
            <person name="Scott M.A."/>
            <person name="Spackman E."/>
            <person name="Goraichik I."/>
            <person name="Dimitrov K.M."/>
            <person name="Suarez D.L."/>
            <person name="Swayne D.E."/>
        </authorList>
    </citation>
    <scope>NUCLEOTIDE SEQUENCE</scope>
    <source>
        <strain evidence="4">NZ3</strain>
    </source>
</reference>
<dbReference type="AlphaFoldDB" id="A0A2R7Y2P6"/>
<evidence type="ECO:0000259" key="3">
    <source>
        <dbReference type="Pfam" id="PF03703"/>
    </source>
</evidence>
<dbReference type="InterPro" id="IPR005182">
    <property type="entry name" value="YdbS-like_PH"/>
</dbReference>
<evidence type="ECO:0000256" key="1">
    <source>
        <dbReference type="SAM" id="Coils"/>
    </source>
</evidence>
<sequence length="183" mass="21541">MDKLKIPSGFVLVEGEIPYWYGRMSWKANWVLLLLGVLTIFLFGLGIIFFIIAVLRVYASEYFMSNKRIYVKYGIIARHVFEIKNEWITGTAISQGLMGRILNYGNVIISTPGQYAGSVIMIGVSDPMNIRTKIEELLRRYKERSKIEEKIKELEKEYEFGRISEEKYQELKKKYEEELRKYL</sequence>
<keyword evidence="2" id="KW-0472">Membrane</keyword>
<keyword evidence="1" id="KW-0175">Coiled coil</keyword>
<name>A0A2R7Y2P6_9CREN</name>